<organism evidence="2 3">
    <name type="scientific">Chrysochromulina tobinii</name>
    <dbReference type="NCBI Taxonomy" id="1460289"/>
    <lineage>
        <taxon>Eukaryota</taxon>
        <taxon>Haptista</taxon>
        <taxon>Haptophyta</taxon>
        <taxon>Prymnesiophyceae</taxon>
        <taxon>Prymnesiales</taxon>
        <taxon>Chrysochromulinaceae</taxon>
        <taxon>Chrysochromulina</taxon>
    </lineage>
</organism>
<name>A0A0M0K4G5_9EUKA</name>
<sequence length="470" mass="50823">MGCSPPWVLPQLGETQIDELRVEIMTCWLQSAMATSAAAIEAAVSSSGGGTVESHELRIPPAKILMLLNGHFDETPFDQREPARVRPRSLPQSLAAAGGPAALLMVVRHANDTRSLVLALRLVGHFLTLHPLNLRLMTDEHADFGLRFLLRAKAQPLLAEALCDALLELCCKQHPRTAAAARAFDEALEGLAASAGALADETDELAEHLLAVHISPTSREHQPVLANRSLLKVLLLDSALWARATPKAQRHWLQRLHGLLSEDEVGTSNASYLVDAGMLDSMMTLLASGRLLAGGCHLLAARLVLRTWHSVQFSMEVTRRVHDFLAATARPQHADVQLLCVRMLARMVEHASTSLGEVVSSRAAASAATRAVPEHGGHNKVLVAAVMRLIVNLLLLSQRYPEHVTFAKQMGESRGFEKLFGVLPLHAGVPDVYLSLLALATSQTLDTVENKAPPETAEQLAEACALLQLT</sequence>
<keyword evidence="3" id="KW-1185">Reference proteome</keyword>
<comment type="caution">
    <text evidence="2">The sequence shown here is derived from an EMBL/GenBank/DDBJ whole genome shotgun (WGS) entry which is preliminary data.</text>
</comment>
<gene>
    <name evidence="2" type="ORF">Ctob_009065</name>
</gene>
<keyword evidence="1" id="KW-0853">WD repeat</keyword>
<dbReference type="PANTHER" id="PTHR46108">
    <property type="entry name" value="BLUE CHEESE"/>
    <property type="match status" value="1"/>
</dbReference>
<dbReference type="InterPro" id="IPR051944">
    <property type="entry name" value="BEACH_domain_protein"/>
</dbReference>
<protein>
    <submittedName>
        <fullName evidence="2">Uncharacterized protein</fullName>
    </submittedName>
</protein>
<proteinExistence type="predicted"/>
<dbReference type="EMBL" id="JWZX01001432">
    <property type="protein sequence ID" value="KOO33766.1"/>
    <property type="molecule type" value="Genomic_DNA"/>
</dbReference>
<reference evidence="3" key="1">
    <citation type="journal article" date="2015" name="PLoS Genet.">
        <title>Genome Sequence and Transcriptome Analyses of Chrysochromulina tobin: Metabolic Tools for Enhanced Algal Fitness in the Prominent Order Prymnesiales (Haptophyceae).</title>
        <authorList>
            <person name="Hovde B.T."/>
            <person name="Deodato C.R."/>
            <person name="Hunsperger H.M."/>
            <person name="Ryken S.A."/>
            <person name="Yost W."/>
            <person name="Jha R.K."/>
            <person name="Patterson J."/>
            <person name="Monnat R.J. Jr."/>
            <person name="Barlow S.B."/>
            <person name="Starkenburg S.R."/>
            <person name="Cattolico R.A."/>
        </authorList>
    </citation>
    <scope>NUCLEOTIDE SEQUENCE</scope>
    <source>
        <strain evidence="3">CCMP291</strain>
    </source>
</reference>
<evidence type="ECO:0000313" key="2">
    <source>
        <dbReference type="EMBL" id="KOO33766.1"/>
    </source>
</evidence>
<dbReference type="PANTHER" id="PTHR46108:SF4">
    <property type="entry name" value="BLUE CHEESE"/>
    <property type="match status" value="1"/>
</dbReference>
<accession>A0A0M0K4G5</accession>
<evidence type="ECO:0000313" key="3">
    <source>
        <dbReference type="Proteomes" id="UP000037460"/>
    </source>
</evidence>
<evidence type="ECO:0000256" key="1">
    <source>
        <dbReference type="ARBA" id="ARBA00022574"/>
    </source>
</evidence>
<dbReference type="AlphaFoldDB" id="A0A0M0K4G5"/>
<dbReference type="Proteomes" id="UP000037460">
    <property type="component" value="Unassembled WGS sequence"/>
</dbReference>